<feature type="compositionally biased region" description="Basic and acidic residues" evidence="1">
    <location>
        <begin position="732"/>
        <end position="743"/>
    </location>
</feature>
<organism evidence="2 3">
    <name type="scientific">Thalassiosira pseudonana</name>
    <name type="common">Marine diatom</name>
    <name type="synonym">Cyclotella nana</name>
    <dbReference type="NCBI Taxonomy" id="35128"/>
    <lineage>
        <taxon>Eukaryota</taxon>
        <taxon>Sar</taxon>
        <taxon>Stramenopiles</taxon>
        <taxon>Ochrophyta</taxon>
        <taxon>Bacillariophyta</taxon>
        <taxon>Coscinodiscophyceae</taxon>
        <taxon>Thalassiosirophycidae</taxon>
        <taxon>Thalassiosirales</taxon>
        <taxon>Thalassiosiraceae</taxon>
        <taxon>Thalassiosira</taxon>
    </lineage>
</organism>
<feature type="region of interest" description="Disordered" evidence="1">
    <location>
        <begin position="437"/>
        <end position="473"/>
    </location>
</feature>
<evidence type="ECO:0000313" key="3">
    <source>
        <dbReference type="Proteomes" id="UP000001449"/>
    </source>
</evidence>
<evidence type="ECO:0000313" key="2">
    <source>
        <dbReference type="EMBL" id="EED88547.1"/>
    </source>
</evidence>
<dbReference type="PaxDb" id="35128-Thaps10078"/>
<sequence>MDEIPVQLDLDGGFVVGESERAGDQDRAADVLDEEVFYDAESGVADGDDDARAHNVHVDSDDDDDVERGEYSDEEIADAVDSNLLRDDGVHETNGEQFIKDTLPVKRHRPLHQPKSLLEMVSQTVATNLEKYPPEVFGAVLSEYHWNIIISTRCKVKFKRRSSVGNDNEEEEYIYPATTNKVLMPAISDKHLLQIEQHPNNSHLSRSKVADTLVWKAAVNYKFRAKGMSRPHALRVPCGVLMSQLKGWGDSLLNTMTRPQSRDEWTRDETVRRLLEERRQKEDEGLFPAKSRKRRRDDEEEELFGDDPESTDDDDSEPQLVGNGLPQAFIAYLSEQAYNRTQDMRRITSNLAESPMDVQLLSDTGIGKAVSKTIKTCSKLMKNVKKEKFEELNIPEELLGYPYFWQQQNVDAELKQWAPLEKLQQLLKEWKKMASDNGVTMSSASETPTKKAKTKRSNDEEDKGSSDTEPVTYCGRAKSTSIHQHLIDMKLLHASPDWRSLYQSLKKREELIRKSHGEKVRLSRESLEMNRPKIGKVVLRKAVGRVRGLGGKGTSGVIGGADAIEPANGGNSGIVGGGLSGSGVGMSIKSPAQRQSRQNEILSKSRGMKAKAKQSFSSAATSSHGRLTQIRQESKVAATWSKGSKGDVSKIAHTSSSKFSAFGTSVAFAGGSSGSKRSAKGGFIASSKAVGKQVQVKLSNGKQMTLPSSSLAGAGKSVGVFSSLQKKKAAVKKSDSKRDRSMR</sequence>
<dbReference type="GeneID" id="7444299"/>
<reference evidence="2 3" key="1">
    <citation type="journal article" date="2004" name="Science">
        <title>The genome of the diatom Thalassiosira pseudonana: ecology, evolution, and metabolism.</title>
        <authorList>
            <person name="Armbrust E.V."/>
            <person name="Berges J.A."/>
            <person name="Bowler C."/>
            <person name="Green B.R."/>
            <person name="Martinez D."/>
            <person name="Putnam N.H."/>
            <person name="Zhou S."/>
            <person name="Allen A.E."/>
            <person name="Apt K.E."/>
            <person name="Bechner M."/>
            <person name="Brzezinski M.A."/>
            <person name="Chaal B.K."/>
            <person name="Chiovitti A."/>
            <person name="Davis A.K."/>
            <person name="Demarest M.S."/>
            <person name="Detter J.C."/>
            <person name="Glavina T."/>
            <person name="Goodstein D."/>
            <person name="Hadi M.Z."/>
            <person name="Hellsten U."/>
            <person name="Hildebrand M."/>
            <person name="Jenkins B.D."/>
            <person name="Jurka J."/>
            <person name="Kapitonov V.V."/>
            <person name="Kroger N."/>
            <person name="Lau W.W."/>
            <person name="Lane T.W."/>
            <person name="Larimer F.W."/>
            <person name="Lippmeier J.C."/>
            <person name="Lucas S."/>
            <person name="Medina M."/>
            <person name="Montsant A."/>
            <person name="Obornik M."/>
            <person name="Parker M.S."/>
            <person name="Palenik B."/>
            <person name="Pazour G.J."/>
            <person name="Richardson P.M."/>
            <person name="Rynearson T.A."/>
            <person name="Saito M.A."/>
            <person name="Schwartz D.C."/>
            <person name="Thamatrakoln K."/>
            <person name="Valentin K."/>
            <person name="Vardi A."/>
            <person name="Wilkerson F.P."/>
            <person name="Rokhsar D.S."/>
        </authorList>
    </citation>
    <scope>NUCLEOTIDE SEQUENCE [LARGE SCALE GENOMIC DNA]</scope>
    <source>
        <strain evidence="2 3">CCMP1335</strain>
    </source>
</reference>
<dbReference type="HOGENOM" id="CLU_374097_0_0_1"/>
<protein>
    <submittedName>
        <fullName evidence="2">Uncharacterized protein</fullName>
    </submittedName>
</protein>
<evidence type="ECO:0000256" key="1">
    <source>
        <dbReference type="SAM" id="MobiDB-lite"/>
    </source>
</evidence>
<dbReference type="eggNOG" id="ENOG502SSN6">
    <property type="taxonomic scope" value="Eukaryota"/>
</dbReference>
<dbReference type="RefSeq" id="XP_002294192.1">
    <property type="nucleotide sequence ID" value="XM_002294156.1"/>
</dbReference>
<name>B8CD49_THAPS</name>
<feature type="region of interest" description="Disordered" evidence="1">
    <location>
        <begin position="39"/>
        <end position="72"/>
    </location>
</feature>
<feature type="region of interest" description="Disordered" evidence="1">
    <location>
        <begin position="279"/>
        <end position="321"/>
    </location>
</feature>
<dbReference type="InParanoid" id="B8CD49"/>
<feature type="compositionally biased region" description="Acidic residues" evidence="1">
    <location>
        <begin position="60"/>
        <end position="72"/>
    </location>
</feature>
<feature type="region of interest" description="Disordered" evidence="1">
    <location>
        <begin position="724"/>
        <end position="743"/>
    </location>
</feature>
<accession>B8CD49</accession>
<feature type="compositionally biased region" description="Polar residues" evidence="1">
    <location>
        <begin position="437"/>
        <end position="447"/>
    </location>
</feature>
<gene>
    <name evidence="2" type="ORF">THAPSDRAFT_10078</name>
</gene>
<dbReference type="EMBL" id="CM000650">
    <property type="protein sequence ID" value="EED88547.1"/>
    <property type="molecule type" value="Genomic_DNA"/>
</dbReference>
<dbReference type="OMA" id="ISTRCKV"/>
<dbReference type="AlphaFoldDB" id="B8CD49"/>
<reference evidence="2 3" key="2">
    <citation type="journal article" date="2008" name="Nature">
        <title>The Phaeodactylum genome reveals the evolutionary history of diatom genomes.</title>
        <authorList>
            <person name="Bowler C."/>
            <person name="Allen A.E."/>
            <person name="Badger J.H."/>
            <person name="Grimwood J."/>
            <person name="Jabbari K."/>
            <person name="Kuo A."/>
            <person name="Maheswari U."/>
            <person name="Martens C."/>
            <person name="Maumus F."/>
            <person name="Otillar R.P."/>
            <person name="Rayko E."/>
            <person name="Salamov A."/>
            <person name="Vandepoele K."/>
            <person name="Beszteri B."/>
            <person name="Gruber A."/>
            <person name="Heijde M."/>
            <person name="Katinka M."/>
            <person name="Mock T."/>
            <person name="Valentin K."/>
            <person name="Verret F."/>
            <person name="Berges J.A."/>
            <person name="Brownlee C."/>
            <person name="Cadoret J.P."/>
            <person name="Chiovitti A."/>
            <person name="Choi C.J."/>
            <person name="Coesel S."/>
            <person name="De Martino A."/>
            <person name="Detter J.C."/>
            <person name="Durkin C."/>
            <person name="Falciatore A."/>
            <person name="Fournet J."/>
            <person name="Haruta M."/>
            <person name="Huysman M.J."/>
            <person name="Jenkins B.D."/>
            <person name="Jiroutova K."/>
            <person name="Jorgensen R.E."/>
            <person name="Joubert Y."/>
            <person name="Kaplan A."/>
            <person name="Kroger N."/>
            <person name="Kroth P.G."/>
            <person name="La Roche J."/>
            <person name="Lindquist E."/>
            <person name="Lommer M."/>
            <person name="Martin-Jezequel V."/>
            <person name="Lopez P.J."/>
            <person name="Lucas S."/>
            <person name="Mangogna M."/>
            <person name="McGinnis K."/>
            <person name="Medlin L.K."/>
            <person name="Montsant A."/>
            <person name="Oudot-Le Secq M.P."/>
            <person name="Napoli C."/>
            <person name="Obornik M."/>
            <person name="Parker M.S."/>
            <person name="Petit J.L."/>
            <person name="Porcel B.M."/>
            <person name="Poulsen N."/>
            <person name="Robison M."/>
            <person name="Rychlewski L."/>
            <person name="Rynearson T.A."/>
            <person name="Schmutz J."/>
            <person name="Shapiro H."/>
            <person name="Siaut M."/>
            <person name="Stanley M."/>
            <person name="Sussman M.R."/>
            <person name="Taylor A.R."/>
            <person name="Vardi A."/>
            <person name="von Dassow P."/>
            <person name="Vyverman W."/>
            <person name="Willis A."/>
            <person name="Wyrwicz L.S."/>
            <person name="Rokhsar D.S."/>
            <person name="Weissenbach J."/>
            <person name="Armbrust E.V."/>
            <person name="Green B.R."/>
            <person name="Van de Peer Y."/>
            <person name="Grigoriev I.V."/>
        </authorList>
    </citation>
    <scope>NUCLEOTIDE SEQUENCE [LARGE SCALE GENOMIC DNA]</scope>
    <source>
        <strain evidence="2 3">CCMP1335</strain>
    </source>
</reference>
<feature type="compositionally biased region" description="Acidic residues" evidence="1">
    <location>
        <begin position="298"/>
        <end position="317"/>
    </location>
</feature>
<dbReference type="KEGG" id="tps:THAPSDRAFT_10078"/>
<feature type="compositionally biased region" description="Basic and acidic residues" evidence="1">
    <location>
        <begin position="50"/>
        <end position="59"/>
    </location>
</feature>
<keyword evidence="3" id="KW-1185">Reference proteome</keyword>
<dbReference type="Proteomes" id="UP000001449">
    <property type="component" value="Chromosome 15"/>
</dbReference>
<proteinExistence type="predicted"/>